<accession>A0A2I5TMP4</accession>
<evidence type="ECO:0000313" key="2">
    <source>
        <dbReference type="Proteomes" id="UP000017700"/>
    </source>
</evidence>
<name>A0A2I5TMP4_SERS3</name>
<dbReference type="PANTHER" id="PTHR43179:SF7">
    <property type="entry name" value="RHAMNOSYLTRANSFERASE WBBL"/>
    <property type="match status" value="1"/>
</dbReference>
<dbReference type="KEGG" id="sera:Ser39006_017865"/>
<gene>
    <name evidence="1" type="ORF">Ser39006_017865</name>
</gene>
<keyword evidence="2" id="KW-1185">Reference proteome</keyword>
<dbReference type="Gene3D" id="3.90.550.10">
    <property type="entry name" value="Spore Coat Polysaccharide Biosynthesis Protein SpsA, Chain A"/>
    <property type="match status" value="1"/>
</dbReference>
<sequence>MKFYARNIFNMNVYISVVSHGHQCMIKNIHCLPDLAKKYKVVVKENSERYRSGFDVFCLENNIDYIDDKKNLGFGENNNLIFKYIQDKFNPKDNDLFIVLNPDVLITCEEIEKIISLHDQYHFKLAGINLFTDENFTIHDKGIRHYPVLSDFFKSFFLGKNDTVINRKEVNDIAYVDWLAGSFMIFEVSHYANLKGFDERYFMYCEDIDICYRSTKKNIKPLYLPMVKAVHYAQYNNRKIFSRHFFWHIKSILIFTIKKMIIK</sequence>
<protein>
    <submittedName>
        <fullName evidence="1">Glycosyl transferase family 2</fullName>
    </submittedName>
</protein>
<dbReference type="GO" id="GO:0016740">
    <property type="term" value="F:transferase activity"/>
    <property type="evidence" value="ECO:0007669"/>
    <property type="project" value="UniProtKB-KW"/>
</dbReference>
<dbReference type="SUPFAM" id="SSF53448">
    <property type="entry name" value="Nucleotide-diphospho-sugar transferases"/>
    <property type="match status" value="1"/>
</dbReference>
<dbReference type="AlphaFoldDB" id="A0A2I5TMP4"/>
<dbReference type="PANTHER" id="PTHR43179">
    <property type="entry name" value="RHAMNOSYLTRANSFERASE WBBL"/>
    <property type="match status" value="1"/>
</dbReference>
<dbReference type="InterPro" id="IPR029044">
    <property type="entry name" value="Nucleotide-diphossugar_trans"/>
</dbReference>
<keyword evidence="1" id="KW-0808">Transferase</keyword>
<dbReference type="STRING" id="104623.Ser39006_01916"/>
<dbReference type="Proteomes" id="UP000017700">
    <property type="component" value="Chromosome"/>
</dbReference>
<organism evidence="1 2">
    <name type="scientific">Serratia sp. (strain ATCC 39006)</name>
    <name type="common">Prodigiosinella confusarubida</name>
    <dbReference type="NCBI Taxonomy" id="104623"/>
    <lineage>
        <taxon>Bacteria</taxon>
        <taxon>Pseudomonadati</taxon>
        <taxon>Pseudomonadota</taxon>
        <taxon>Gammaproteobacteria</taxon>
        <taxon>Enterobacterales</taxon>
        <taxon>Pectobacteriaceae</taxon>
        <taxon>Prodigiosinella</taxon>
    </lineage>
</organism>
<dbReference type="EMBL" id="CP025084">
    <property type="protein sequence ID" value="AUH05831.1"/>
    <property type="molecule type" value="Genomic_DNA"/>
</dbReference>
<proteinExistence type="predicted"/>
<reference evidence="1 2" key="1">
    <citation type="journal article" date="2013" name="Genome Announc.">
        <title>Draft genome sequence of Serratia sp. strain ATCC 39006, a model bacterium for analysis of the biosynthesis and regulation of prodigiosin, a carbapenem, and gas vesicles.</title>
        <authorList>
            <person name="Fineran P.C."/>
            <person name="Iglesias Cans M.C."/>
            <person name="Ramsay J.P."/>
            <person name="Wilf N.M."/>
            <person name="Cossyleon D."/>
            <person name="McNeil M.B."/>
            <person name="Williamson N.R."/>
            <person name="Monson R.E."/>
            <person name="Becher S.A."/>
            <person name="Stanton J.A."/>
            <person name="Brugger K."/>
            <person name="Brown S.D."/>
            <person name="Salmond G.P."/>
        </authorList>
    </citation>
    <scope>NUCLEOTIDE SEQUENCE [LARGE SCALE GENOMIC DNA]</scope>
    <source>
        <strain evidence="2">ATCC 39006 / SC 11482</strain>
    </source>
</reference>
<evidence type="ECO:0000313" key="1">
    <source>
        <dbReference type="EMBL" id="AUH05831.1"/>
    </source>
</evidence>